<dbReference type="GO" id="GO:0009073">
    <property type="term" value="P:aromatic amino acid family biosynthetic process"/>
    <property type="evidence" value="ECO:0007669"/>
    <property type="project" value="UniProtKB-KW"/>
</dbReference>
<dbReference type="GO" id="GO:0008652">
    <property type="term" value="P:amino acid biosynthetic process"/>
    <property type="evidence" value="ECO:0007669"/>
    <property type="project" value="UniProtKB-KW"/>
</dbReference>
<evidence type="ECO:0000256" key="5">
    <source>
        <dbReference type="ARBA" id="ARBA00047508"/>
    </source>
</evidence>
<evidence type="ECO:0000256" key="1">
    <source>
        <dbReference type="ARBA" id="ARBA00007985"/>
    </source>
</evidence>
<gene>
    <name evidence="8" type="ORF">BDY21DRAFT_386161</name>
</gene>
<dbReference type="GO" id="GO:0003849">
    <property type="term" value="F:3-deoxy-7-phosphoheptulonate synthase activity"/>
    <property type="evidence" value="ECO:0007669"/>
    <property type="project" value="UniProtKB-EC"/>
</dbReference>
<organism evidence="8 9">
    <name type="scientific">Lineolata rhizophorae</name>
    <dbReference type="NCBI Taxonomy" id="578093"/>
    <lineage>
        <taxon>Eukaryota</taxon>
        <taxon>Fungi</taxon>
        <taxon>Dikarya</taxon>
        <taxon>Ascomycota</taxon>
        <taxon>Pezizomycotina</taxon>
        <taxon>Dothideomycetes</taxon>
        <taxon>Dothideomycetes incertae sedis</taxon>
        <taxon>Lineolatales</taxon>
        <taxon>Lineolataceae</taxon>
        <taxon>Lineolata</taxon>
    </lineage>
</organism>
<reference evidence="8" key="1">
    <citation type="journal article" date="2020" name="Stud. Mycol.">
        <title>101 Dothideomycetes genomes: a test case for predicting lifestyles and emergence of pathogens.</title>
        <authorList>
            <person name="Haridas S."/>
            <person name="Albert R."/>
            <person name="Binder M."/>
            <person name="Bloem J."/>
            <person name="Labutti K."/>
            <person name="Salamov A."/>
            <person name="Andreopoulos B."/>
            <person name="Baker S."/>
            <person name="Barry K."/>
            <person name="Bills G."/>
            <person name="Bluhm B."/>
            <person name="Cannon C."/>
            <person name="Castanera R."/>
            <person name="Culley D."/>
            <person name="Daum C."/>
            <person name="Ezra D."/>
            <person name="Gonzalez J."/>
            <person name="Henrissat B."/>
            <person name="Kuo A."/>
            <person name="Liang C."/>
            <person name="Lipzen A."/>
            <person name="Lutzoni F."/>
            <person name="Magnuson J."/>
            <person name="Mondo S."/>
            <person name="Nolan M."/>
            <person name="Ohm R."/>
            <person name="Pangilinan J."/>
            <person name="Park H.-J."/>
            <person name="Ramirez L."/>
            <person name="Alfaro M."/>
            <person name="Sun H."/>
            <person name="Tritt A."/>
            <person name="Yoshinaga Y."/>
            <person name="Zwiers L.-H."/>
            <person name="Turgeon B."/>
            <person name="Goodwin S."/>
            <person name="Spatafora J."/>
            <person name="Crous P."/>
            <person name="Grigoriev I."/>
        </authorList>
    </citation>
    <scope>NUCLEOTIDE SEQUENCE</scope>
    <source>
        <strain evidence="8">ATCC 16933</strain>
    </source>
</reference>
<accession>A0A6A6NZ03</accession>
<dbReference type="EMBL" id="MU001682">
    <property type="protein sequence ID" value="KAF2456712.1"/>
    <property type="molecule type" value="Genomic_DNA"/>
</dbReference>
<comment type="catalytic activity">
    <reaction evidence="5 6">
        <text>D-erythrose 4-phosphate + phosphoenolpyruvate + H2O = 7-phospho-2-dehydro-3-deoxy-D-arabino-heptonate + phosphate</text>
        <dbReference type="Rhea" id="RHEA:14717"/>
        <dbReference type="ChEBI" id="CHEBI:15377"/>
        <dbReference type="ChEBI" id="CHEBI:16897"/>
        <dbReference type="ChEBI" id="CHEBI:43474"/>
        <dbReference type="ChEBI" id="CHEBI:58394"/>
        <dbReference type="ChEBI" id="CHEBI:58702"/>
        <dbReference type="EC" id="2.5.1.54"/>
    </reaction>
</comment>
<dbReference type="InterPro" id="IPR006219">
    <property type="entry name" value="DAHP_synth_1"/>
</dbReference>
<dbReference type="Proteomes" id="UP000799766">
    <property type="component" value="Unassembled WGS sequence"/>
</dbReference>
<keyword evidence="3 6" id="KW-0808">Transferase</keyword>
<dbReference type="InterPro" id="IPR006218">
    <property type="entry name" value="DAHP1/KDSA"/>
</dbReference>
<keyword evidence="4 6" id="KW-0057">Aromatic amino acid biosynthesis</keyword>
<evidence type="ECO:0000259" key="7">
    <source>
        <dbReference type="Pfam" id="PF00793"/>
    </source>
</evidence>
<dbReference type="AlphaFoldDB" id="A0A6A6NZ03"/>
<dbReference type="Pfam" id="PF00793">
    <property type="entry name" value="DAHP_synth_1"/>
    <property type="match status" value="1"/>
</dbReference>
<proteinExistence type="inferred from homology"/>
<dbReference type="InterPro" id="IPR013785">
    <property type="entry name" value="Aldolase_TIM"/>
</dbReference>
<dbReference type="Gene3D" id="3.20.20.70">
    <property type="entry name" value="Aldolase class I"/>
    <property type="match status" value="1"/>
</dbReference>
<dbReference type="SUPFAM" id="SSF51569">
    <property type="entry name" value="Aldolase"/>
    <property type="match status" value="1"/>
</dbReference>
<keyword evidence="9" id="KW-1185">Reference proteome</keyword>
<sequence>MALFYIENKSVGDKQNSEDWRIRGYNPLTPPDLLQHEIPQSVKSKETVLGARNEAVDIVQGVDERKRLLVVVGPCSIHDPKAALEYCDRLLELKRRHEGELLVVMRSYLEKPRTTVGWKGLINDPDIDNTFNINKGLRTARQLFVDLTERGMPLASEMLDTISPQFLADLLSVGAVGARTTESQLHRELASGLSFPVGFKNGTDGSLDVAIDATTAVKHPHHFLSVTKPGVVAIVGTVGNDDCYVILRGGKRGTNYDAASIGAAKEKLRGAGANERLMVDCSHGNSEKNHRNQPKVAHVLAEQIAAGETAIMGVMIESNIKEGNQKVPKEGRAGLEYGMSITDACINLDDTEKVLAELATAVEKRRKVLSANGHA</sequence>
<feature type="domain" description="DAHP synthetase I/KDSA" evidence="7">
    <location>
        <begin position="55"/>
        <end position="354"/>
    </location>
</feature>
<evidence type="ECO:0000256" key="3">
    <source>
        <dbReference type="ARBA" id="ARBA00022679"/>
    </source>
</evidence>
<dbReference type="NCBIfam" id="TIGR00034">
    <property type="entry name" value="aroFGH"/>
    <property type="match status" value="1"/>
</dbReference>
<dbReference type="NCBIfam" id="NF009395">
    <property type="entry name" value="PRK12755.1"/>
    <property type="match status" value="1"/>
</dbReference>
<evidence type="ECO:0000313" key="8">
    <source>
        <dbReference type="EMBL" id="KAF2456712.1"/>
    </source>
</evidence>
<dbReference type="GO" id="GO:0005737">
    <property type="term" value="C:cytoplasm"/>
    <property type="evidence" value="ECO:0007669"/>
    <property type="project" value="TreeGrafter"/>
</dbReference>
<dbReference type="PIRSF" id="PIRSF001361">
    <property type="entry name" value="DAHP_synthase"/>
    <property type="match status" value="1"/>
</dbReference>
<dbReference type="PANTHER" id="PTHR21225">
    <property type="entry name" value="PHOSPHO-2-DEHYDRO-3-DEOXYHEPTONATE ALDOLASE DAHP SYNTHETASE"/>
    <property type="match status" value="1"/>
</dbReference>
<dbReference type="FunFam" id="3.20.20.70:FF:000005">
    <property type="entry name" value="Phospho-2-dehydro-3-deoxyheptonate aldolase"/>
    <property type="match status" value="1"/>
</dbReference>
<dbReference type="EC" id="2.5.1.54" evidence="6"/>
<comment type="similarity">
    <text evidence="1 6">Belongs to the class-I DAHP synthase family.</text>
</comment>
<protein>
    <recommendedName>
        <fullName evidence="6">Phospho-2-dehydro-3-deoxyheptonate aldolase</fullName>
        <ecNumber evidence="6">2.5.1.54</ecNumber>
    </recommendedName>
</protein>
<evidence type="ECO:0000256" key="6">
    <source>
        <dbReference type="PIRNR" id="PIRNR001361"/>
    </source>
</evidence>
<dbReference type="OrthoDB" id="4699125at2759"/>
<keyword evidence="2 6" id="KW-0028">Amino-acid biosynthesis</keyword>
<evidence type="ECO:0000256" key="2">
    <source>
        <dbReference type="ARBA" id="ARBA00022605"/>
    </source>
</evidence>
<dbReference type="PANTHER" id="PTHR21225:SF18">
    <property type="entry name" value="PHOSPHO-2-DEHYDRO-3-DEOXYHEPTONATE ALDOLASE, PHENYLALANINE-INHIBITED"/>
    <property type="match status" value="1"/>
</dbReference>
<evidence type="ECO:0000313" key="9">
    <source>
        <dbReference type="Proteomes" id="UP000799766"/>
    </source>
</evidence>
<name>A0A6A6NZ03_9PEZI</name>
<evidence type="ECO:0000256" key="4">
    <source>
        <dbReference type="ARBA" id="ARBA00023141"/>
    </source>
</evidence>